<evidence type="ECO:0000313" key="5">
    <source>
        <dbReference type="Proteomes" id="UP000199150"/>
    </source>
</evidence>
<keyword evidence="5" id="KW-1185">Reference proteome</keyword>
<dbReference type="Proteomes" id="UP000199150">
    <property type="component" value="Unassembled WGS sequence"/>
</dbReference>
<accession>A0A1G4RYS9</accession>
<keyword evidence="1 4" id="KW-0808">Transferase</keyword>
<dbReference type="PANTHER" id="PTHR43877:SF1">
    <property type="entry name" value="ACETYLTRANSFERASE"/>
    <property type="match status" value="1"/>
</dbReference>
<dbReference type="InterPro" id="IPR050832">
    <property type="entry name" value="Bact_Acetyltransf"/>
</dbReference>
<evidence type="ECO:0000256" key="2">
    <source>
        <dbReference type="ARBA" id="ARBA00023315"/>
    </source>
</evidence>
<dbReference type="InterPro" id="IPR016181">
    <property type="entry name" value="Acyl_CoA_acyltransferase"/>
</dbReference>
<dbReference type="Pfam" id="PF13508">
    <property type="entry name" value="Acetyltransf_7"/>
    <property type="match status" value="1"/>
</dbReference>
<evidence type="ECO:0000256" key="1">
    <source>
        <dbReference type="ARBA" id="ARBA00022679"/>
    </source>
</evidence>
<protein>
    <submittedName>
        <fullName evidence="4">Acetyltransferase, GNAT family</fullName>
    </submittedName>
</protein>
<feature type="domain" description="N-acetyltransferase" evidence="3">
    <location>
        <begin position="3"/>
        <end position="178"/>
    </location>
</feature>
<dbReference type="AlphaFoldDB" id="A0A1G4RYS9"/>
<name>A0A1G4RYS9_9CAUL</name>
<dbReference type="Gene3D" id="3.40.630.30">
    <property type="match status" value="1"/>
</dbReference>
<dbReference type="PANTHER" id="PTHR43877">
    <property type="entry name" value="AMINOALKYLPHOSPHONATE N-ACETYLTRANSFERASE-RELATED-RELATED"/>
    <property type="match status" value="1"/>
</dbReference>
<dbReference type="PROSITE" id="PS51186">
    <property type="entry name" value="GNAT"/>
    <property type="match status" value="1"/>
</dbReference>
<evidence type="ECO:0000259" key="3">
    <source>
        <dbReference type="PROSITE" id="PS51186"/>
    </source>
</evidence>
<proteinExistence type="predicted"/>
<sequence>MSFILRTAELADIPTLKDLITESVIALQADDYSEAQRRAALGTVFGVDTQLIMDQTYFVVETSGEIVACGGWSFRKTLYGADALAGREDNRLDPAVDAARIRAFFVKPGWTRRGLGGQILKACEAAATTAGFRRFELGATLTGIPLYRAYGYEPIETTEAQMAGGLSLAIVRMGKNGG</sequence>
<dbReference type="SUPFAM" id="SSF55729">
    <property type="entry name" value="Acyl-CoA N-acyltransferases (Nat)"/>
    <property type="match status" value="1"/>
</dbReference>
<dbReference type="EMBL" id="FMTS01000003">
    <property type="protein sequence ID" value="SCW61896.1"/>
    <property type="molecule type" value="Genomic_DNA"/>
</dbReference>
<reference evidence="5" key="1">
    <citation type="submission" date="2016-10" db="EMBL/GenBank/DDBJ databases">
        <authorList>
            <person name="Varghese N."/>
            <person name="Submissions S."/>
        </authorList>
    </citation>
    <scope>NUCLEOTIDE SEQUENCE [LARGE SCALE GENOMIC DNA]</scope>
    <source>
        <strain evidence="5">CGMCC 1.3431</strain>
    </source>
</reference>
<keyword evidence="2" id="KW-0012">Acyltransferase</keyword>
<gene>
    <name evidence="4" type="ORF">SAMN02927928_2265</name>
</gene>
<organism evidence="4 5">
    <name type="scientific">Asticcacaulis taihuensis</name>
    <dbReference type="NCBI Taxonomy" id="260084"/>
    <lineage>
        <taxon>Bacteria</taxon>
        <taxon>Pseudomonadati</taxon>
        <taxon>Pseudomonadota</taxon>
        <taxon>Alphaproteobacteria</taxon>
        <taxon>Caulobacterales</taxon>
        <taxon>Caulobacteraceae</taxon>
        <taxon>Asticcacaulis</taxon>
    </lineage>
</organism>
<dbReference type="CDD" id="cd04301">
    <property type="entry name" value="NAT_SF"/>
    <property type="match status" value="1"/>
</dbReference>
<dbReference type="RefSeq" id="WP_170828288.1">
    <property type="nucleotide sequence ID" value="NZ_CBCRYE010000001.1"/>
</dbReference>
<dbReference type="GO" id="GO:0016747">
    <property type="term" value="F:acyltransferase activity, transferring groups other than amino-acyl groups"/>
    <property type="evidence" value="ECO:0007669"/>
    <property type="project" value="InterPro"/>
</dbReference>
<dbReference type="InterPro" id="IPR000182">
    <property type="entry name" value="GNAT_dom"/>
</dbReference>
<evidence type="ECO:0000313" key="4">
    <source>
        <dbReference type="EMBL" id="SCW61896.1"/>
    </source>
</evidence>
<dbReference type="STRING" id="260084.SAMN02927928_2265"/>